<accession>A0AAP2GK70</accession>
<proteinExistence type="predicted"/>
<dbReference type="AlphaFoldDB" id="A0AAP2GK70"/>
<dbReference type="Proteomes" id="UP001319200">
    <property type="component" value="Unassembled WGS sequence"/>
</dbReference>
<protein>
    <submittedName>
        <fullName evidence="1">Uncharacterized protein</fullName>
    </submittedName>
</protein>
<reference evidence="1 2" key="1">
    <citation type="submission" date="2021-05" db="EMBL/GenBank/DDBJ databases">
        <title>A Polyphasic approach of four new species of the genus Ohtaekwangia: Ohtaekwangia histidinii sp. nov., Ohtaekwangia cretensis sp. nov., Ohtaekwangia indiensis sp. nov., Ohtaekwangia reichenbachii sp. nov. from diverse environment.</title>
        <authorList>
            <person name="Octaviana S."/>
        </authorList>
    </citation>
    <scope>NUCLEOTIDE SEQUENCE [LARGE SCALE GENOMIC DNA]</scope>
    <source>
        <strain evidence="1 2">PWU4</strain>
    </source>
</reference>
<gene>
    <name evidence="1" type="ORF">KK083_17740</name>
</gene>
<evidence type="ECO:0000313" key="2">
    <source>
        <dbReference type="Proteomes" id="UP001319200"/>
    </source>
</evidence>
<keyword evidence="2" id="KW-1185">Reference proteome</keyword>
<evidence type="ECO:0000313" key="1">
    <source>
        <dbReference type="EMBL" id="MBT1698739.1"/>
    </source>
</evidence>
<dbReference type="SUPFAM" id="SSF110296">
    <property type="entry name" value="Oligoxyloglucan reducing end-specific cellobiohydrolase"/>
    <property type="match status" value="1"/>
</dbReference>
<dbReference type="RefSeq" id="WP_254165463.1">
    <property type="nucleotide sequence ID" value="NZ_JAHESF010000017.1"/>
</dbReference>
<comment type="caution">
    <text evidence="1">The sequence shown here is derived from an EMBL/GenBank/DDBJ whole genome shotgun (WGS) entry which is preliminary data.</text>
</comment>
<organism evidence="1 2">
    <name type="scientific">Chryseosolibacter histidini</name>
    <dbReference type="NCBI Taxonomy" id="2782349"/>
    <lineage>
        <taxon>Bacteria</taxon>
        <taxon>Pseudomonadati</taxon>
        <taxon>Bacteroidota</taxon>
        <taxon>Cytophagia</taxon>
        <taxon>Cytophagales</taxon>
        <taxon>Chryseotaleaceae</taxon>
        <taxon>Chryseosolibacter</taxon>
    </lineage>
</organism>
<dbReference type="EMBL" id="JAHESF010000017">
    <property type="protein sequence ID" value="MBT1698739.1"/>
    <property type="molecule type" value="Genomic_DNA"/>
</dbReference>
<name>A0AAP2GK70_9BACT</name>
<sequence>MILRIITLLVAISLFAFSPIRPENAGTVKGDKGLFIIQFSWDPDSYDSDHRIAFNYRKISKLNLRGAPMHVYVTKSETTALELAPGEYEIFSVEFYTMGMGGKTFTIQTQLPFTITSGQVVNGGLTFIIKEPGSNKVMLLSLDNEKDAQWYTTQFQKQYAASGMSAAWKFADKEKTDKLKKSYEELVVEREKAKPRKGVKYLYGVLGVLVKLDKTSDGAVKGFQSIETGTYREITRATSTGDKLFCTLGQGQYLYGTDQGVSVVALPQDVESEPHVYLLGADKFLAVDENLNIFSSSGPTLAWKKQADYRVDPAAINPQFNIPYVSFGPDKIYLYTTGPNKFKRLWYSGYDDINFKKMELPEDIKRIPLVTATKNKLVIGPITSSLIKNQASIYVKETNANDWQLLSAPRGDCDLLYIDSNDDNKFSLVCGFSGVTKSRSYRSVDGGKSWEEAVE</sequence>